<feature type="transmembrane region" description="Helical" evidence="1">
    <location>
        <begin position="79"/>
        <end position="98"/>
    </location>
</feature>
<evidence type="ECO:0000313" key="5">
    <source>
        <dbReference type="Proteomes" id="UP000546917"/>
    </source>
</evidence>
<keyword evidence="1" id="KW-0812">Transmembrane</keyword>
<evidence type="ECO:0000256" key="1">
    <source>
        <dbReference type="SAM" id="Phobius"/>
    </source>
</evidence>
<reference evidence="2 4" key="1">
    <citation type="submission" date="2011-10" db="EMBL/GenBank/DDBJ databases">
        <title>Metabolic and evolutionary patterns in the extreme acidophile Ferroplasma acidiphilum.</title>
        <authorList>
            <person name="Golyshina O.V."/>
            <person name="Kozyavkin S.A."/>
            <person name="Tatusov R.L."/>
            <person name="Slesarev A.I."/>
            <person name="Golyshin P.N."/>
        </authorList>
    </citation>
    <scope>NUCLEOTIDE SEQUENCE [LARGE SCALE GENOMIC DNA]</scope>
    <source>
        <strain evidence="2">Berkeley</strain>
        <strain evidence="4">Y</strain>
    </source>
</reference>
<dbReference type="Proteomes" id="UP000546917">
    <property type="component" value="Unassembled WGS sequence"/>
</dbReference>
<gene>
    <name evidence="2" type="ORF">FAD_1304</name>
    <name evidence="3" type="ORF">HLB00_02410</name>
</gene>
<keyword evidence="1" id="KW-0472">Membrane</keyword>
<dbReference type="RefSeq" id="WP_081142783.1">
    <property type="nucleotide sequence ID" value="NZ_CP015363.1"/>
</dbReference>
<dbReference type="EMBL" id="JABGBP010000073">
    <property type="protein sequence ID" value="NOL59686.1"/>
    <property type="molecule type" value="Genomic_DNA"/>
</dbReference>
<evidence type="ECO:0000313" key="2">
    <source>
        <dbReference type="EMBL" id="ARD85171.1"/>
    </source>
</evidence>
<feature type="transmembrane region" description="Helical" evidence="1">
    <location>
        <begin position="37"/>
        <end position="59"/>
    </location>
</feature>
<dbReference type="KEGG" id="fai:FAD_1304"/>
<sequence length="110" mass="11898">MSAIDIAWMVGGIGVLFLTFLLIEIESDGIQSKLRAAAGFGFIIGIVYILAMDVMFVPGNKQYAQIHGIAYTPMPFVESTLPGIILIVIAIICVILSFDKIRSHTKNVVG</sequence>
<protein>
    <submittedName>
        <fullName evidence="2">Uncharacterized protein</fullName>
    </submittedName>
</protein>
<name>A0A1V0N4X7_9ARCH</name>
<evidence type="ECO:0000313" key="3">
    <source>
        <dbReference type="EMBL" id="NOL59686.1"/>
    </source>
</evidence>
<organism evidence="2 4">
    <name type="scientific">Ferroplasma acidiphilum</name>
    <dbReference type="NCBI Taxonomy" id="74969"/>
    <lineage>
        <taxon>Archaea</taxon>
        <taxon>Methanobacteriati</taxon>
        <taxon>Thermoplasmatota</taxon>
        <taxon>Thermoplasmata</taxon>
        <taxon>Thermoplasmatales</taxon>
        <taxon>Ferroplasmaceae</taxon>
        <taxon>Ferroplasma</taxon>
    </lineage>
</organism>
<reference evidence="3 5" key="2">
    <citation type="submission" date="2020-05" db="EMBL/GenBank/DDBJ databases">
        <authorList>
            <person name="Zhang R."/>
        </authorList>
    </citation>
    <scope>NUCLEOTIDE SEQUENCE [LARGE SCALE GENOMIC DNA]</scope>
    <source>
        <strain evidence="3 5">DSM 28986</strain>
    </source>
</reference>
<proteinExistence type="predicted"/>
<dbReference type="GeneID" id="31676802"/>
<accession>A0A1V0N4X7</accession>
<dbReference type="Proteomes" id="UP000192050">
    <property type="component" value="Chromosome"/>
</dbReference>
<keyword evidence="4" id="KW-1185">Reference proteome</keyword>
<dbReference type="AlphaFoldDB" id="A0A1V0N4X7"/>
<evidence type="ECO:0000313" key="4">
    <source>
        <dbReference type="Proteomes" id="UP000192050"/>
    </source>
</evidence>
<feature type="transmembrane region" description="Helical" evidence="1">
    <location>
        <begin position="6"/>
        <end position="25"/>
    </location>
</feature>
<dbReference type="EMBL" id="CP015363">
    <property type="protein sequence ID" value="ARD85171.1"/>
    <property type="molecule type" value="Genomic_DNA"/>
</dbReference>
<keyword evidence="1" id="KW-1133">Transmembrane helix</keyword>